<sequence>MTEYQDRTPLSVPSGRSSASIEPTSNRRSGKAPRAYSIIAGDWSTPKTSSPDSRSCAVS</sequence>
<accession>A0A1E7L2C5</accession>
<gene>
    <name evidence="2" type="ORF">AN218_18730</name>
</gene>
<proteinExistence type="predicted"/>
<evidence type="ECO:0000313" key="3">
    <source>
        <dbReference type="Proteomes" id="UP000176005"/>
    </source>
</evidence>
<feature type="compositionally biased region" description="Polar residues" evidence="1">
    <location>
        <begin position="45"/>
        <end position="59"/>
    </location>
</feature>
<reference evidence="2 3" key="1">
    <citation type="journal article" date="2016" name="Front. Microbiol.">
        <title>Comparative Genomics Analysis of Streptomyces Species Reveals Their Adaptation to the Marine Environment and Their Diversity at the Genomic Level.</title>
        <authorList>
            <person name="Tian X."/>
            <person name="Zhang Z."/>
            <person name="Yang T."/>
            <person name="Chen M."/>
            <person name="Li J."/>
            <person name="Chen F."/>
            <person name="Yang J."/>
            <person name="Li W."/>
            <person name="Zhang B."/>
            <person name="Zhang Z."/>
            <person name="Wu J."/>
            <person name="Zhang C."/>
            <person name="Long L."/>
            <person name="Xiao J."/>
        </authorList>
    </citation>
    <scope>NUCLEOTIDE SEQUENCE [LARGE SCALE GENOMIC DNA]</scope>
    <source>
        <strain evidence="2 3">SCSIO 10429</strain>
    </source>
</reference>
<feature type="region of interest" description="Disordered" evidence="1">
    <location>
        <begin position="1"/>
        <end position="59"/>
    </location>
</feature>
<dbReference type="Proteomes" id="UP000176005">
    <property type="component" value="Unassembled WGS sequence"/>
</dbReference>
<comment type="caution">
    <text evidence="2">The sequence shown here is derived from an EMBL/GenBank/DDBJ whole genome shotgun (WGS) entry which is preliminary data.</text>
</comment>
<dbReference type="AlphaFoldDB" id="A0A1E7L2C5"/>
<feature type="compositionally biased region" description="Polar residues" evidence="1">
    <location>
        <begin position="14"/>
        <end position="27"/>
    </location>
</feature>
<dbReference type="EMBL" id="LJGW01000316">
    <property type="protein sequence ID" value="OEV10193.1"/>
    <property type="molecule type" value="Genomic_DNA"/>
</dbReference>
<keyword evidence="3" id="KW-1185">Reference proteome</keyword>
<protein>
    <submittedName>
        <fullName evidence="2">Uncharacterized protein</fullName>
    </submittedName>
</protein>
<evidence type="ECO:0000256" key="1">
    <source>
        <dbReference type="SAM" id="MobiDB-lite"/>
    </source>
</evidence>
<evidence type="ECO:0000313" key="2">
    <source>
        <dbReference type="EMBL" id="OEV10193.1"/>
    </source>
</evidence>
<organism evidence="2 3">
    <name type="scientific">Streptomyces nanshensis</name>
    <dbReference type="NCBI Taxonomy" id="518642"/>
    <lineage>
        <taxon>Bacteria</taxon>
        <taxon>Bacillati</taxon>
        <taxon>Actinomycetota</taxon>
        <taxon>Actinomycetes</taxon>
        <taxon>Kitasatosporales</taxon>
        <taxon>Streptomycetaceae</taxon>
        <taxon>Streptomyces</taxon>
    </lineage>
</organism>
<name>A0A1E7L2C5_9ACTN</name>